<reference evidence="1 2" key="1">
    <citation type="submission" date="2017-04" db="EMBL/GenBank/DDBJ databases">
        <title>Draft genome of the yeast Clavispora lusitaniae type strain CBS 6936.</title>
        <authorList>
            <person name="Durrens P."/>
            <person name="Klopp C."/>
            <person name="Biteau N."/>
            <person name="Fitton-Ouhabi V."/>
            <person name="Dementhon K."/>
            <person name="Accoceberry I."/>
            <person name="Sherman D.J."/>
            <person name="Noel T."/>
        </authorList>
    </citation>
    <scope>NUCLEOTIDE SEQUENCE [LARGE SCALE GENOMIC DNA]</scope>
    <source>
        <strain evidence="1 2">CBS 6936</strain>
    </source>
</reference>
<sequence length="116" mass="12722">MLICAVGRASASVISSEPYLEFTSPRVICNETHDSGSSGCKFSIDNSIITKINVAAISERDFEILSPGKAPIINGEVKVGMKMGEYKKLVDRYAAIPVEERRTMKTNKQDKPRGEV</sequence>
<evidence type="ECO:0000313" key="2">
    <source>
        <dbReference type="Proteomes" id="UP000195602"/>
    </source>
</evidence>
<proteinExistence type="predicted"/>
<dbReference type="AlphaFoldDB" id="A0AA91PZJ5"/>
<protein>
    <submittedName>
        <fullName evidence="1">Uncharacterized protein</fullName>
    </submittedName>
</protein>
<comment type="caution">
    <text evidence="1">The sequence shown here is derived from an EMBL/GenBank/DDBJ whole genome shotgun (WGS) entry which is preliminary data.</text>
</comment>
<dbReference type="KEGG" id="clus:A9F13_07g00319"/>
<accession>A0AA91PZJ5</accession>
<gene>
    <name evidence="1" type="ORF">A9F13_07g00319</name>
</gene>
<name>A0AA91PZJ5_CLALS</name>
<dbReference type="EMBL" id="LYUB02000007">
    <property type="protein sequence ID" value="OVF08589.1"/>
    <property type="molecule type" value="Genomic_DNA"/>
</dbReference>
<dbReference type="Proteomes" id="UP000195602">
    <property type="component" value="Unassembled WGS sequence"/>
</dbReference>
<evidence type="ECO:0000313" key="1">
    <source>
        <dbReference type="EMBL" id="OVF08589.1"/>
    </source>
</evidence>
<organism evidence="1 2">
    <name type="scientific">Clavispora lusitaniae</name>
    <name type="common">Candida lusitaniae</name>
    <dbReference type="NCBI Taxonomy" id="36911"/>
    <lineage>
        <taxon>Eukaryota</taxon>
        <taxon>Fungi</taxon>
        <taxon>Dikarya</taxon>
        <taxon>Ascomycota</taxon>
        <taxon>Saccharomycotina</taxon>
        <taxon>Pichiomycetes</taxon>
        <taxon>Metschnikowiaceae</taxon>
        <taxon>Clavispora</taxon>
    </lineage>
</organism>